<evidence type="ECO:0000256" key="1">
    <source>
        <dbReference type="SAM" id="Coils"/>
    </source>
</evidence>
<proteinExistence type="predicted"/>
<protein>
    <recommendedName>
        <fullName evidence="2">Reverse transcriptase Ty1/copia-type domain-containing protein</fullName>
    </recommendedName>
</protein>
<sequence length="789" mass="87588">MLFNQIQSMFNKSIEEQHSWASKSLRTVAKQIIAAERGTYLSDSEKENNMQKVLDHFEALMLIALNPDHQATCLNLLGRNETINSSDVISVISNNVSANNNDVTSSPDNSDSEFRPSQYLRRSIVSSVEPESPALQAQIQQLHSALKAQQEAAALEIERQTSSNTRLMKQIDELKANHTTELNKAKQEFERHIEHIRPHNQRHNHTDESIVGQSLPEVDGVRLVKSRHLNPTESHDRNIRYTQFEAAAGEKLIYLYNTQNGKIISTEDALAQYTEASQSSPPLPPVAVSQQLFPDPPFLRVLPQSFVPATADSPLTTNELMHIQSSSSELDELASSPTSASSHSIHPVLTAVLVAHQSYEAQLPRTINQAMSHPDAAEWKAACIRELSAFRSHETYELVPLPTGRRSLGSRWVFTEKSNGLKKARLVAQGNSQKEGIDYSETFAPVIRYDSVRLFLAMAASLKLRIHQMDVDTAFLNSAIDGEVYVRQPPGFLDSHYPTHVWKLKGGMYGLKQAPFLWNTHINETLLSFGFTRHAGEYGLYFSKSADGLVLVALYVDDLLIAAPSSKAMTPLKELLCSSYSMKDLGPVNKFLGMTIKQSENSISLDLSEYISSAASTSQINVDKAVHTPLSKTTDLFGDTSPLLINITPYQSLIGQLLFAANAGRPDISFAVSTLSRFLESPRQVHFAAAQRLLQYLYTTRYDSLCYKTSHPLSISIYTDASTASKDDLPFSTGGYITTMADGAVTWSSRKIKSTVCLSSTEAECIAGSEAVKESQWLVNFFKFMDLKI</sequence>
<dbReference type="OrthoDB" id="4069911at2759"/>
<keyword evidence="4" id="KW-1185">Reference proteome</keyword>
<evidence type="ECO:0000313" key="3">
    <source>
        <dbReference type="EMBL" id="CCE61990.1"/>
    </source>
</evidence>
<dbReference type="InterPro" id="IPR013103">
    <property type="entry name" value="RVT_2"/>
</dbReference>
<dbReference type="InterPro" id="IPR043502">
    <property type="entry name" value="DNA/RNA_pol_sf"/>
</dbReference>
<keyword evidence="1" id="KW-0175">Coiled coil</keyword>
<dbReference type="PANTHER" id="PTHR11439:SF483">
    <property type="entry name" value="PEPTIDE SYNTHASE GLIP-LIKE, PUTATIVE (AFU_ORTHOLOGUE AFUA_3G12920)-RELATED"/>
    <property type="match status" value="1"/>
</dbReference>
<name>G8BPQ9_TETPH</name>
<feature type="coiled-coil region" evidence="1">
    <location>
        <begin position="157"/>
        <end position="188"/>
    </location>
</feature>
<reference evidence="3 4" key="1">
    <citation type="journal article" date="2011" name="Proc. Natl. Acad. Sci. U.S.A.">
        <title>Evolutionary erosion of yeast sex chromosomes by mating-type switching accidents.</title>
        <authorList>
            <person name="Gordon J.L."/>
            <person name="Armisen D."/>
            <person name="Proux-Wera E."/>
            <person name="Oheigeartaigh S.S."/>
            <person name="Byrne K.P."/>
            <person name="Wolfe K.H."/>
        </authorList>
    </citation>
    <scope>NUCLEOTIDE SEQUENCE [LARGE SCALE GENOMIC DNA]</scope>
    <source>
        <strain evidence="4">ATCC 24235 / CBS 4417 / NBRC 1672 / NRRL Y-8282 / UCD 70-5</strain>
    </source>
</reference>
<dbReference type="CDD" id="cd09272">
    <property type="entry name" value="RNase_HI_RT_Ty1"/>
    <property type="match status" value="1"/>
</dbReference>
<organism evidence="3 4">
    <name type="scientific">Tetrapisispora phaffii (strain ATCC 24235 / CBS 4417 / NBRC 1672 / NRRL Y-8282 / UCD 70-5)</name>
    <name type="common">Yeast</name>
    <name type="synonym">Fabospora phaffii</name>
    <dbReference type="NCBI Taxonomy" id="1071381"/>
    <lineage>
        <taxon>Eukaryota</taxon>
        <taxon>Fungi</taxon>
        <taxon>Dikarya</taxon>
        <taxon>Ascomycota</taxon>
        <taxon>Saccharomycotina</taxon>
        <taxon>Saccharomycetes</taxon>
        <taxon>Saccharomycetales</taxon>
        <taxon>Saccharomycetaceae</taxon>
        <taxon>Tetrapisispora</taxon>
    </lineage>
</organism>
<evidence type="ECO:0000313" key="4">
    <source>
        <dbReference type="Proteomes" id="UP000005666"/>
    </source>
</evidence>
<feature type="domain" description="Reverse transcriptase Ty1/copia-type" evidence="2">
    <location>
        <begin position="394"/>
        <end position="630"/>
    </location>
</feature>
<dbReference type="KEGG" id="tpf:TPHA_0B03180"/>
<dbReference type="AlphaFoldDB" id="G8BPQ9"/>
<dbReference type="STRING" id="1071381.G8BPQ9"/>
<dbReference type="HOGENOM" id="CLU_355720_0_0_1"/>
<dbReference type="GeneID" id="11535185"/>
<dbReference type="eggNOG" id="KOG0017">
    <property type="taxonomic scope" value="Eukaryota"/>
</dbReference>
<dbReference type="RefSeq" id="XP_003684424.1">
    <property type="nucleotide sequence ID" value="XM_003684376.1"/>
</dbReference>
<gene>
    <name evidence="3" type="primary">TPHA0B03180</name>
    <name evidence="3" type="ordered locus">TPHA_0B03180</name>
</gene>
<dbReference type="Pfam" id="PF07727">
    <property type="entry name" value="RVT_2"/>
    <property type="match status" value="1"/>
</dbReference>
<dbReference type="PANTHER" id="PTHR11439">
    <property type="entry name" value="GAG-POL-RELATED RETROTRANSPOSON"/>
    <property type="match status" value="1"/>
</dbReference>
<accession>G8BPQ9</accession>
<dbReference type="SUPFAM" id="SSF56672">
    <property type="entry name" value="DNA/RNA polymerases"/>
    <property type="match status" value="1"/>
</dbReference>
<dbReference type="Proteomes" id="UP000005666">
    <property type="component" value="Chromosome 2"/>
</dbReference>
<evidence type="ECO:0000259" key="2">
    <source>
        <dbReference type="Pfam" id="PF07727"/>
    </source>
</evidence>
<dbReference type="EMBL" id="HE612857">
    <property type="protein sequence ID" value="CCE61990.1"/>
    <property type="molecule type" value="Genomic_DNA"/>
</dbReference>